<dbReference type="HOGENOM" id="CLU_3046594_0_0_10"/>
<evidence type="ECO:0000313" key="3">
    <source>
        <dbReference type="Proteomes" id="UP000005697"/>
    </source>
</evidence>
<accession>F0F9U5</accession>
<evidence type="ECO:0000256" key="1">
    <source>
        <dbReference type="SAM" id="MobiDB-lite"/>
    </source>
</evidence>
<evidence type="ECO:0000313" key="2">
    <source>
        <dbReference type="EMBL" id="EGC19111.1"/>
    </source>
</evidence>
<organism evidence="2 3">
    <name type="scientific">Prevotella multiformis DSM 16608</name>
    <dbReference type="NCBI Taxonomy" id="888743"/>
    <lineage>
        <taxon>Bacteria</taxon>
        <taxon>Pseudomonadati</taxon>
        <taxon>Bacteroidota</taxon>
        <taxon>Bacteroidia</taxon>
        <taxon>Bacteroidales</taxon>
        <taxon>Prevotellaceae</taxon>
        <taxon>Prevotella</taxon>
    </lineage>
</organism>
<gene>
    <name evidence="2" type="ORF">HMPREF9141_2362</name>
</gene>
<proteinExistence type="predicted"/>
<reference evidence="2 3" key="1">
    <citation type="submission" date="2011-01" db="EMBL/GenBank/DDBJ databases">
        <authorList>
            <person name="Muzny D."/>
            <person name="Qin X."/>
            <person name="Deng J."/>
            <person name="Jiang H."/>
            <person name="Liu Y."/>
            <person name="Qu J."/>
            <person name="Song X.-Z."/>
            <person name="Zhang L."/>
            <person name="Thornton R."/>
            <person name="Coyle M."/>
            <person name="Francisco L."/>
            <person name="Jackson L."/>
            <person name="Javaid M."/>
            <person name="Korchina V."/>
            <person name="Kovar C."/>
            <person name="Mata R."/>
            <person name="Mathew T."/>
            <person name="Ngo R."/>
            <person name="Nguyen L."/>
            <person name="Nguyen N."/>
            <person name="Okwuonu G."/>
            <person name="Ongeri F."/>
            <person name="Pham C."/>
            <person name="Simmons D."/>
            <person name="Wilczek-Boney K."/>
            <person name="Hale W."/>
            <person name="Jakkamsetti A."/>
            <person name="Pham P."/>
            <person name="Ruth R."/>
            <person name="San Lucas F."/>
            <person name="Warren J."/>
            <person name="Zhang J."/>
            <person name="Zhao Z."/>
            <person name="Zhou C."/>
            <person name="Zhu D."/>
            <person name="Lee S."/>
            <person name="Bess C."/>
            <person name="Blankenburg K."/>
            <person name="Forbes L."/>
            <person name="Fu Q."/>
            <person name="Gubbala S."/>
            <person name="Hirani K."/>
            <person name="Jayaseelan J.C."/>
            <person name="Lara F."/>
            <person name="Munidasa M."/>
            <person name="Palculict T."/>
            <person name="Patil S."/>
            <person name="Pu L.-L."/>
            <person name="Saada N."/>
            <person name="Tang L."/>
            <person name="Weissenberger G."/>
            <person name="Zhu Y."/>
            <person name="Hemphill L."/>
            <person name="Shang Y."/>
            <person name="Youmans B."/>
            <person name="Ayvaz T."/>
            <person name="Ross M."/>
            <person name="Santibanez J."/>
            <person name="Aqrawi P."/>
            <person name="Gross S."/>
            <person name="Joshi V."/>
            <person name="Fowler G."/>
            <person name="Nazareth L."/>
            <person name="Reid J."/>
            <person name="Worley K."/>
            <person name="Petrosino J."/>
            <person name="Highlander S."/>
            <person name="Gibbs R."/>
        </authorList>
    </citation>
    <scope>NUCLEOTIDE SEQUENCE [LARGE SCALE GENOMIC DNA]</scope>
    <source>
        <strain evidence="2 3">DSM 16608</strain>
    </source>
</reference>
<feature type="region of interest" description="Disordered" evidence="1">
    <location>
        <begin position="1"/>
        <end position="33"/>
    </location>
</feature>
<name>F0F9U5_9BACT</name>
<feature type="compositionally biased region" description="Basic and acidic residues" evidence="1">
    <location>
        <begin position="9"/>
        <end position="32"/>
    </location>
</feature>
<protein>
    <submittedName>
        <fullName evidence="2">Uncharacterized protein</fullName>
    </submittedName>
</protein>
<dbReference type="Proteomes" id="UP000005697">
    <property type="component" value="Unassembled WGS sequence"/>
</dbReference>
<comment type="caution">
    <text evidence="2">The sequence shown here is derived from an EMBL/GenBank/DDBJ whole genome shotgun (WGS) entry which is preliminary data.</text>
</comment>
<sequence length="54" mass="6337">MNGRTHNKAYREAKKIEEKHHGDADDTKERQRGNARISFIFGINAIHDPHQQIR</sequence>
<keyword evidence="3" id="KW-1185">Reference proteome</keyword>
<dbReference type="EMBL" id="AEWX01000034">
    <property type="protein sequence ID" value="EGC19111.1"/>
    <property type="molecule type" value="Genomic_DNA"/>
</dbReference>
<dbReference type="AlphaFoldDB" id="F0F9U5"/>